<protein>
    <recommendedName>
        <fullName evidence="10">Fluoride-specific ion channel FluC</fullName>
    </recommendedName>
</protein>
<keyword evidence="6 10" id="KW-0407">Ion channel</keyword>
<sequence>MSPPIVPLRSLLLVGAGGLAGAALRYRLGVWFPHRAGGWPGATFAINVTGAFLLGLLLEALVRLGPDTGWRQRTRLVLGTGFLGAFTTYSTLAVDTDLLFRDGHPSTAVAYGLGTVLAGGLATTAGIALGALLHRPGATP</sequence>
<evidence type="ECO:0000256" key="10">
    <source>
        <dbReference type="HAMAP-Rule" id="MF_00454"/>
    </source>
</evidence>
<gene>
    <name evidence="10" type="primary">fluC</name>
    <name evidence="10" type="synonym">crcB</name>
    <name evidence="11" type="ORF">ACFO0B_27070</name>
</gene>
<evidence type="ECO:0000256" key="8">
    <source>
        <dbReference type="ARBA" id="ARBA00035585"/>
    </source>
</evidence>
<proteinExistence type="inferred from homology"/>
<dbReference type="RefSeq" id="WP_378615708.1">
    <property type="nucleotide sequence ID" value="NZ_JBHSAX010000022.1"/>
</dbReference>
<evidence type="ECO:0000256" key="4">
    <source>
        <dbReference type="ARBA" id="ARBA00022989"/>
    </source>
</evidence>
<evidence type="ECO:0000313" key="12">
    <source>
        <dbReference type="Proteomes" id="UP001595696"/>
    </source>
</evidence>
<keyword evidence="10" id="KW-0406">Ion transport</keyword>
<feature type="transmembrane region" description="Helical" evidence="10">
    <location>
        <begin position="76"/>
        <end position="94"/>
    </location>
</feature>
<reference evidence="12" key="1">
    <citation type="journal article" date="2019" name="Int. J. Syst. Evol. Microbiol.">
        <title>The Global Catalogue of Microorganisms (GCM) 10K type strain sequencing project: providing services to taxonomists for standard genome sequencing and annotation.</title>
        <authorList>
            <consortium name="The Broad Institute Genomics Platform"/>
            <consortium name="The Broad Institute Genome Sequencing Center for Infectious Disease"/>
            <person name="Wu L."/>
            <person name="Ma J."/>
        </authorList>
    </citation>
    <scope>NUCLEOTIDE SEQUENCE [LARGE SCALE GENOMIC DNA]</scope>
    <source>
        <strain evidence="12">CGMCC 4.7330</strain>
    </source>
</reference>
<dbReference type="PANTHER" id="PTHR28259:SF1">
    <property type="entry name" value="FLUORIDE EXPORT PROTEIN 1-RELATED"/>
    <property type="match status" value="1"/>
</dbReference>
<comment type="caution">
    <text evidence="11">The sequence shown here is derived from an EMBL/GenBank/DDBJ whole genome shotgun (WGS) entry which is preliminary data.</text>
</comment>
<organism evidence="11 12">
    <name type="scientific">Nocardia jiangsuensis</name>
    <dbReference type="NCBI Taxonomy" id="1691563"/>
    <lineage>
        <taxon>Bacteria</taxon>
        <taxon>Bacillati</taxon>
        <taxon>Actinomycetota</taxon>
        <taxon>Actinomycetes</taxon>
        <taxon>Mycobacteriales</taxon>
        <taxon>Nocardiaceae</taxon>
        <taxon>Nocardia</taxon>
    </lineage>
</organism>
<keyword evidence="10" id="KW-0813">Transport</keyword>
<keyword evidence="3 10" id="KW-0812">Transmembrane</keyword>
<dbReference type="HAMAP" id="MF_00454">
    <property type="entry name" value="FluC"/>
    <property type="match status" value="1"/>
</dbReference>
<name>A0ABV8DZT0_9NOCA</name>
<dbReference type="EMBL" id="JBHSAX010000022">
    <property type="protein sequence ID" value="MFC3965667.1"/>
    <property type="molecule type" value="Genomic_DNA"/>
</dbReference>
<evidence type="ECO:0000313" key="11">
    <source>
        <dbReference type="EMBL" id="MFC3965667.1"/>
    </source>
</evidence>
<keyword evidence="2 10" id="KW-1003">Cell membrane</keyword>
<dbReference type="PANTHER" id="PTHR28259">
    <property type="entry name" value="FLUORIDE EXPORT PROTEIN 1-RELATED"/>
    <property type="match status" value="1"/>
</dbReference>
<comment type="function">
    <text evidence="9 10">Fluoride-specific ion channel. Important for reducing fluoride concentration in the cell, thus reducing its toxicity.</text>
</comment>
<feature type="binding site" evidence="10">
    <location>
        <position position="87"/>
    </location>
    <ligand>
        <name>Na(+)</name>
        <dbReference type="ChEBI" id="CHEBI:29101"/>
        <note>structural</note>
    </ligand>
</feature>
<feature type="binding site" evidence="10">
    <location>
        <position position="84"/>
    </location>
    <ligand>
        <name>Na(+)</name>
        <dbReference type="ChEBI" id="CHEBI:29101"/>
        <note>structural</note>
    </ligand>
</feature>
<keyword evidence="5 10" id="KW-0472">Membrane</keyword>
<keyword evidence="4 10" id="KW-1133">Transmembrane helix</keyword>
<comment type="subcellular location">
    <subcellularLocation>
        <location evidence="1 10">Cell membrane</location>
        <topology evidence="1 10">Multi-pass membrane protein</topology>
    </subcellularLocation>
</comment>
<accession>A0ABV8DZT0</accession>
<evidence type="ECO:0000256" key="6">
    <source>
        <dbReference type="ARBA" id="ARBA00023303"/>
    </source>
</evidence>
<feature type="transmembrane region" description="Helical" evidence="10">
    <location>
        <begin position="41"/>
        <end position="64"/>
    </location>
</feature>
<evidence type="ECO:0000256" key="5">
    <source>
        <dbReference type="ARBA" id="ARBA00023136"/>
    </source>
</evidence>
<evidence type="ECO:0000256" key="7">
    <source>
        <dbReference type="ARBA" id="ARBA00035120"/>
    </source>
</evidence>
<keyword evidence="12" id="KW-1185">Reference proteome</keyword>
<comment type="activity regulation">
    <text evidence="10">Na(+) is not transported, but it plays an essential structural role and its presence is essential for fluoride channel function.</text>
</comment>
<dbReference type="Proteomes" id="UP001595696">
    <property type="component" value="Unassembled WGS sequence"/>
</dbReference>
<keyword evidence="10" id="KW-0915">Sodium</keyword>
<evidence type="ECO:0000256" key="1">
    <source>
        <dbReference type="ARBA" id="ARBA00004651"/>
    </source>
</evidence>
<dbReference type="Pfam" id="PF02537">
    <property type="entry name" value="CRCB"/>
    <property type="match status" value="1"/>
</dbReference>
<evidence type="ECO:0000256" key="9">
    <source>
        <dbReference type="ARBA" id="ARBA00049940"/>
    </source>
</evidence>
<evidence type="ECO:0000256" key="3">
    <source>
        <dbReference type="ARBA" id="ARBA00022692"/>
    </source>
</evidence>
<comment type="similarity">
    <text evidence="7 10">Belongs to the fluoride channel Fluc/FEX (TC 1.A.43) family.</text>
</comment>
<keyword evidence="10" id="KW-0479">Metal-binding</keyword>
<feature type="transmembrane region" description="Helical" evidence="10">
    <location>
        <begin position="109"/>
        <end position="133"/>
    </location>
</feature>
<dbReference type="InterPro" id="IPR003691">
    <property type="entry name" value="FluC"/>
</dbReference>
<comment type="catalytic activity">
    <reaction evidence="8">
        <text>fluoride(in) = fluoride(out)</text>
        <dbReference type="Rhea" id="RHEA:76159"/>
        <dbReference type="ChEBI" id="CHEBI:17051"/>
    </reaction>
    <physiologicalReaction direction="left-to-right" evidence="8">
        <dbReference type="Rhea" id="RHEA:76160"/>
    </physiologicalReaction>
</comment>
<evidence type="ECO:0000256" key="2">
    <source>
        <dbReference type="ARBA" id="ARBA00022475"/>
    </source>
</evidence>